<dbReference type="Gene3D" id="3.30.1070.10">
    <property type="entry name" value="Cell division topological specificity factor MinE"/>
    <property type="match status" value="1"/>
</dbReference>
<comment type="similarity">
    <text evidence="1 3">Belongs to the MinE family.</text>
</comment>
<dbReference type="RefSeq" id="WP_084664050.1">
    <property type="nucleotide sequence ID" value="NZ_LT838272.1"/>
</dbReference>
<name>A0A1W1VHD8_9FIRM</name>
<keyword evidence="3 4" id="KW-0132">Cell division</keyword>
<organism evidence="4 5">
    <name type="scientific">Thermanaeromonas toyohensis ToBE</name>
    <dbReference type="NCBI Taxonomy" id="698762"/>
    <lineage>
        <taxon>Bacteria</taxon>
        <taxon>Bacillati</taxon>
        <taxon>Bacillota</taxon>
        <taxon>Clostridia</taxon>
        <taxon>Neomoorellales</taxon>
        <taxon>Neomoorellaceae</taxon>
        <taxon>Thermanaeromonas</taxon>
    </lineage>
</organism>
<evidence type="ECO:0000256" key="1">
    <source>
        <dbReference type="ARBA" id="ARBA00008168"/>
    </source>
</evidence>
<evidence type="ECO:0000256" key="2">
    <source>
        <dbReference type="ARBA" id="ARBA00025265"/>
    </source>
</evidence>
<sequence length="98" mass="11123">MLDFILRFFGKETTASKKVAKERLRLVLVHDRVGVSPHLLEALKEDLIKVISEYLEIDLAGLEVTLSRNEDTVALVANIPILRIKRTFKQASGEELSY</sequence>
<keyword evidence="5" id="KW-1185">Reference proteome</keyword>
<evidence type="ECO:0000313" key="4">
    <source>
        <dbReference type="EMBL" id="SMB92653.1"/>
    </source>
</evidence>
<gene>
    <name evidence="3" type="primary">minE</name>
    <name evidence="4" type="ORF">SAMN00808754_0684</name>
</gene>
<dbReference type="GO" id="GO:0032955">
    <property type="term" value="P:regulation of division septum assembly"/>
    <property type="evidence" value="ECO:0007669"/>
    <property type="project" value="InterPro"/>
</dbReference>
<comment type="function">
    <text evidence="2 3">Prevents the cell division inhibition by proteins MinC and MinD at internal division sites while permitting inhibition at polar sites. This ensures cell division at the proper site by restricting the formation of a division septum at the midpoint of the long axis of the cell.</text>
</comment>
<accession>A0A1W1VHD8</accession>
<proteinExistence type="inferred from homology"/>
<protein>
    <recommendedName>
        <fullName evidence="3">Cell division topological specificity factor</fullName>
    </recommendedName>
</protein>
<evidence type="ECO:0000256" key="3">
    <source>
        <dbReference type="HAMAP-Rule" id="MF_00262"/>
    </source>
</evidence>
<dbReference type="OrthoDB" id="9796578at2"/>
<dbReference type="NCBIfam" id="TIGR01215">
    <property type="entry name" value="minE"/>
    <property type="match status" value="1"/>
</dbReference>
<dbReference type="SUPFAM" id="SSF55229">
    <property type="entry name" value="Cell division protein MinE topological specificity domain"/>
    <property type="match status" value="1"/>
</dbReference>
<reference evidence="4 5" key="1">
    <citation type="submission" date="2017-04" db="EMBL/GenBank/DDBJ databases">
        <authorList>
            <person name="Afonso C.L."/>
            <person name="Miller P.J."/>
            <person name="Scott M.A."/>
            <person name="Spackman E."/>
            <person name="Goraichik I."/>
            <person name="Dimitrov K.M."/>
            <person name="Suarez D.L."/>
            <person name="Swayne D.E."/>
        </authorList>
    </citation>
    <scope>NUCLEOTIDE SEQUENCE [LARGE SCALE GENOMIC DNA]</scope>
    <source>
        <strain evidence="4 5">ToBE</strain>
    </source>
</reference>
<dbReference type="HAMAP" id="MF_00262">
    <property type="entry name" value="MinE"/>
    <property type="match status" value="1"/>
</dbReference>
<keyword evidence="3" id="KW-0131">Cell cycle</keyword>
<dbReference type="Pfam" id="PF03776">
    <property type="entry name" value="MinE"/>
    <property type="match status" value="1"/>
</dbReference>
<dbReference type="InterPro" id="IPR005527">
    <property type="entry name" value="MinE"/>
</dbReference>
<dbReference type="Proteomes" id="UP000192569">
    <property type="component" value="Chromosome I"/>
</dbReference>
<dbReference type="GO" id="GO:0051301">
    <property type="term" value="P:cell division"/>
    <property type="evidence" value="ECO:0007669"/>
    <property type="project" value="UniProtKB-KW"/>
</dbReference>
<dbReference type="InterPro" id="IPR036707">
    <property type="entry name" value="MinE_sf"/>
</dbReference>
<evidence type="ECO:0000313" key="5">
    <source>
        <dbReference type="Proteomes" id="UP000192569"/>
    </source>
</evidence>
<dbReference type="STRING" id="698762.SAMN00808754_0684"/>
<dbReference type="EMBL" id="LT838272">
    <property type="protein sequence ID" value="SMB92653.1"/>
    <property type="molecule type" value="Genomic_DNA"/>
</dbReference>
<dbReference type="AlphaFoldDB" id="A0A1W1VHD8"/>